<dbReference type="GO" id="GO:0003333">
    <property type="term" value="P:amino acid transmembrane transport"/>
    <property type="evidence" value="ECO:0000318"/>
    <property type="project" value="GO_Central"/>
</dbReference>
<comment type="catalytic activity">
    <reaction evidence="14">
        <text>L-leucine(out) + L-arginine(in) = L-leucine(in) + L-arginine(out)</text>
        <dbReference type="Rhea" id="RHEA:71059"/>
        <dbReference type="ChEBI" id="CHEBI:32682"/>
        <dbReference type="ChEBI" id="CHEBI:57427"/>
    </reaction>
    <physiologicalReaction direction="left-to-right" evidence="14">
        <dbReference type="Rhea" id="RHEA:71060"/>
    </physiologicalReaction>
</comment>
<evidence type="ECO:0000256" key="17">
    <source>
        <dbReference type="ARBA" id="ARBA00083296"/>
    </source>
</evidence>
<feature type="transmembrane region" description="Helical" evidence="19">
    <location>
        <begin position="64"/>
        <end position="86"/>
    </location>
</feature>
<dbReference type="GO" id="GO:0016324">
    <property type="term" value="C:apical plasma membrane"/>
    <property type="evidence" value="ECO:0007669"/>
    <property type="project" value="UniProtKB-SubCell"/>
</dbReference>
<evidence type="ECO:0000256" key="13">
    <source>
        <dbReference type="ARBA" id="ARBA00052179"/>
    </source>
</evidence>
<evidence type="ECO:0000256" key="16">
    <source>
        <dbReference type="ARBA" id="ARBA00079910"/>
    </source>
</evidence>
<feature type="transmembrane region" description="Helical" evidence="19">
    <location>
        <begin position="179"/>
        <end position="201"/>
    </location>
</feature>
<proteinExistence type="inferred from homology"/>
<evidence type="ECO:0000256" key="4">
    <source>
        <dbReference type="ARBA" id="ARBA00022475"/>
    </source>
</evidence>
<dbReference type="OMA" id="CILAWIM"/>
<dbReference type="PANTHER" id="PTHR11785">
    <property type="entry name" value="AMINO ACID TRANSPORTER"/>
    <property type="match status" value="1"/>
</dbReference>
<protein>
    <recommendedName>
        <fullName evidence="15">b(0,+)-type amino acid transporter 1</fullName>
    </recommendedName>
    <alternativeName>
        <fullName evidence="16">Glycoprotein-associated amino acid transporter b0,+AT1</fullName>
    </alternativeName>
    <alternativeName>
        <fullName evidence="17">Solute carrier family 7 member 9</fullName>
    </alternativeName>
</protein>
<evidence type="ECO:0000256" key="1">
    <source>
        <dbReference type="ARBA" id="ARBA00004424"/>
    </source>
</evidence>
<dbReference type="RefSeq" id="XP_030830923.1">
    <property type="nucleotide sequence ID" value="XM_030975063.1"/>
</dbReference>
<feature type="transmembrane region" description="Helical" evidence="19">
    <location>
        <begin position="308"/>
        <end position="328"/>
    </location>
</feature>
<feature type="transmembrane region" description="Helical" evidence="19">
    <location>
        <begin position="32"/>
        <end position="52"/>
    </location>
</feature>
<comment type="subcellular location">
    <subcellularLocation>
        <location evidence="1">Apical cell membrane</location>
        <topology evidence="1">Multi-pass membrane protein</topology>
    </subcellularLocation>
</comment>
<keyword evidence="4" id="KW-1003">Cell membrane</keyword>
<dbReference type="GO" id="GO:0015179">
    <property type="term" value="F:L-amino acid transmembrane transporter activity"/>
    <property type="evidence" value="ECO:0000318"/>
    <property type="project" value="GO_Central"/>
</dbReference>
<evidence type="ECO:0000256" key="11">
    <source>
        <dbReference type="ARBA" id="ARBA00051814"/>
    </source>
</evidence>
<evidence type="ECO:0000256" key="12">
    <source>
        <dbReference type="ARBA" id="ARBA00051835"/>
    </source>
</evidence>
<evidence type="ECO:0000313" key="20">
    <source>
        <dbReference type="EnsemblMetazoa" id="XP_030830923"/>
    </source>
</evidence>
<comment type="catalytic activity">
    <reaction evidence="18">
        <text>L-phenylalanine(out) + L-arginine(in) = L-phenylalanine(in) + L-arginine(out)</text>
        <dbReference type="Rhea" id="RHEA:71067"/>
        <dbReference type="ChEBI" id="CHEBI:32682"/>
        <dbReference type="ChEBI" id="CHEBI:58095"/>
    </reaction>
    <physiologicalReaction direction="left-to-right" evidence="18">
        <dbReference type="Rhea" id="RHEA:71068"/>
    </physiologicalReaction>
</comment>
<comment type="catalytic activity">
    <reaction evidence="11">
        <text>L-cystine(out) + L-arginine(in) = L-cystine(in) + L-arginine(out)</text>
        <dbReference type="Rhea" id="RHEA:71075"/>
        <dbReference type="ChEBI" id="CHEBI:32682"/>
        <dbReference type="ChEBI" id="CHEBI:35491"/>
    </reaction>
    <physiologicalReaction direction="left-to-right" evidence="11">
        <dbReference type="Rhea" id="RHEA:71076"/>
    </physiologicalReaction>
</comment>
<evidence type="ECO:0000256" key="14">
    <source>
        <dbReference type="ARBA" id="ARBA00052732"/>
    </source>
</evidence>
<evidence type="ECO:0000256" key="7">
    <source>
        <dbReference type="ARBA" id="ARBA00022989"/>
    </source>
</evidence>
<keyword evidence="9" id="KW-1015">Disulfide bond</keyword>
<evidence type="ECO:0000256" key="18">
    <source>
        <dbReference type="ARBA" id="ARBA00093193"/>
    </source>
</evidence>
<evidence type="ECO:0000256" key="2">
    <source>
        <dbReference type="ARBA" id="ARBA00009523"/>
    </source>
</evidence>
<dbReference type="InterPro" id="IPR050598">
    <property type="entry name" value="AminoAcid_Transporter"/>
</dbReference>
<feature type="transmembrane region" description="Helical" evidence="19">
    <location>
        <begin position="420"/>
        <end position="442"/>
    </location>
</feature>
<evidence type="ECO:0000256" key="19">
    <source>
        <dbReference type="SAM" id="Phobius"/>
    </source>
</evidence>
<accession>A0A7M7N5U7</accession>
<feature type="transmembrane region" description="Helical" evidence="19">
    <location>
        <begin position="151"/>
        <end position="173"/>
    </location>
</feature>
<reference evidence="20" key="2">
    <citation type="submission" date="2021-01" db="UniProtKB">
        <authorList>
            <consortium name="EnsemblMetazoa"/>
        </authorList>
    </citation>
    <scope>IDENTIFICATION</scope>
</reference>
<keyword evidence="8 19" id="KW-0472">Membrane</keyword>
<keyword evidence="21" id="KW-1185">Reference proteome</keyword>
<keyword evidence="5" id="KW-0597">Phosphoprotein</keyword>
<comment type="catalytic activity">
    <reaction evidence="12">
        <text>L-histidine(out) + L-arginine(in) = L-histidine(in) + L-arginine(out)</text>
        <dbReference type="Rhea" id="RHEA:71063"/>
        <dbReference type="ChEBI" id="CHEBI:32682"/>
        <dbReference type="ChEBI" id="CHEBI:57595"/>
    </reaction>
    <physiologicalReaction direction="left-to-right" evidence="12">
        <dbReference type="Rhea" id="RHEA:71064"/>
    </physiologicalReaction>
</comment>
<dbReference type="Proteomes" id="UP000007110">
    <property type="component" value="Unassembled WGS sequence"/>
</dbReference>
<feature type="transmembrane region" description="Helical" evidence="19">
    <location>
        <begin position="448"/>
        <end position="466"/>
    </location>
</feature>
<feature type="transmembrane region" description="Helical" evidence="19">
    <location>
        <begin position="360"/>
        <end position="379"/>
    </location>
</feature>
<sequence>MEMKEKKEMNGDAEKAADDTVSHEKVGLKQEVGLLSGVALIVGSMIGSGIFVSPKGILRETQSVGMSMIIWLLCAILAMTGALSYAELGTLIHKSGAEHAYLNDIWGPMPAFIFSWTYTLVIKPSIISIVSLITGTYVVESCMSTCDGNEQVMLMKIFAALSIGLICFINCYSVKWANAVQVIFTAAKLLALVIIVVIGFIRLFQELYRTGETGYLAANTAFIGSSPKAFSYGIAFYQGLWAYESWNHLNFVSEELVNPTRNLPLAIGIGIPLVALFYLLVNVSYFTVMSPQELLSSNAVAVTFAERTLGPMAFIIPIFVCFSTFGSANGNLFASGRLPYAAGKEGHLPQVMSFIHMNKYTPCISLITTSTIAVLMLIPGDFDTLINYFSFATWFFYCATVTGLLYWRYKYPDLKRPFKVPIICPIIFVVASVYLVVAPIINEPLIEFLYAFLFIVAGLIFYFPFIKYKYSPKFMDSFTLRVQKLFKVVPTAKRSSSLAK</sequence>
<keyword evidence="6 19" id="KW-0812">Transmembrane</keyword>
<dbReference type="PIRSF" id="PIRSF006060">
    <property type="entry name" value="AA_transporter"/>
    <property type="match status" value="1"/>
</dbReference>
<comment type="catalytic activity">
    <reaction evidence="13">
        <text>L-cysteine(out) + L-arginine(in) = L-cysteine(in) + L-arginine(out)</text>
        <dbReference type="Rhea" id="RHEA:71071"/>
        <dbReference type="ChEBI" id="CHEBI:32682"/>
        <dbReference type="ChEBI" id="CHEBI:35235"/>
    </reaction>
    <physiologicalReaction direction="left-to-right" evidence="13">
        <dbReference type="Rhea" id="RHEA:71072"/>
    </physiologicalReaction>
</comment>
<dbReference type="Pfam" id="PF13520">
    <property type="entry name" value="AA_permease_2"/>
    <property type="match status" value="1"/>
</dbReference>
<dbReference type="InParanoid" id="A0A7M7N5U7"/>
<dbReference type="InterPro" id="IPR002293">
    <property type="entry name" value="AA/rel_permease1"/>
</dbReference>
<evidence type="ECO:0000256" key="8">
    <source>
        <dbReference type="ARBA" id="ARBA00023136"/>
    </source>
</evidence>
<comment type="catalytic activity">
    <reaction evidence="10">
        <text>L-lysine(out) + L-arginine(in) = L-lysine(in) + L-arginine(out)</text>
        <dbReference type="Rhea" id="RHEA:70827"/>
        <dbReference type="ChEBI" id="CHEBI:32551"/>
        <dbReference type="ChEBI" id="CHEBI:32682"/>
    </reaction>
    <physiologicalReaction direction="left-to-right" evidence="10">
        <dbReference type="Rhea" id="RHEA:70828"/>
    </physiologicalReaction>
</comment>
<dbReference type="OrthoDB" id="5982228at2759"/>
<feature type="transmembrane region" description="Helical" evidence="19">
    <location>
        <begin position="385"/>
        <end position="408"/>
    </location>
</feature>
<keyword evidence="3" id="KW-0813">Transport</keyword>
<feature type="transmembrane region" description="Helical" evidence="19">
    <location>
        <begin position="116"/>
        <end position="139"/>
    </location>
</feature>
<keyword evidence="7 19" id="KW-1133">Transmembrane helix</keyword>
<evidence type="ECO:0000256" key="15">
    <source>
        <dbReference type="ARBA" id="ARBA00074336"/>
    </source>
</evidence>
<evidence type="ECO:0000313" key="21">
    <source>
        <dbReference type="Proteomes" id="UP000007110"/>
    </source>
</evidence>
<dbReference type="GeneID" id="753230"/>
<evidence type="ECO:0000256" key="6">
    <source>
        <dbReference type="ARBA" id="ARBA00022692"/>
    </source>
</evidence>
<dbReference type="PANTHER" id="PTHR11785:SF512">
    <property type="entry name" value="SOBREMESA, ISOFORM B"/>
    <property type="match status" value="1"/>
</dbReference>
<dbReference type="EnsemblMetazoa" id="XM_030975063">
    <property type="protein sequence ID" value="XP_030830923"/>
    <property type="gene ID" value="LOC753230"/>
</dbReference>
<evidence type="ECO:0000256" key="9">
    <source>
        <dbReference type="ARBA" id="ARBA00023157"/>
    </source>
</evidence>
<evidence type="ECO:0000256" key="3">
    <source>
        <dbReference type="ARBA" id="ARBA00022448"/>
    </source>
</evidence>
<evidence type="ECO:0000256" key="5">
    <source>
        <dbReference type="ARBA" id="ARBA00022553"/>
    </source>
</evidence>
<organism evidence="20 21">
    <name type="scientific">Strongylocentrotus purpuratus</name>
    <name type="common">Purple sea urchin</name>
    <dbReference type="NCBI Taxonomy" id="7668"/>
    <lineage>
        <taxon>Eukaryota</taxon>
        <taxon>Metazoa</taxon>
        <taxon>Echinodermata</taxon>
        <taxon>Eleutherozoa</taxon>
        <taxon>Echinozoa</taxon>
        <taxon>Echinoidea</taxon>
        <taxon>Euechinoidea</taxon>
        <taxon>Echinacea</taxon>
        <taxon>Camarodonta</taxon>
        <taxon>Echinidea</taxon>
        <taxon>Strongylocentrotidae</taxon>
        <taxon>Strongylocentrotus</taxon>
    </lineage>
</organism>
<feature type="transmembrane region" description="Helical" evidence="19">
    <location>
        <begin position="265"/>
        <end position="288"/>
    </location>
</feature>
<dbReference type="AlphaFoldDB" id="A0A7M7N5U7"/>
<comment type="similarity">
    <text evidence="2">Belongs to the amino acid-polyamine-organocation (APC) superfamily.</text>
</comment>
<evidence type="ECO:0000256" key="10">
    <source>
        <dbReference type="ARBA" id="ARBA00051323"/>
    </source>
</evidence>
<name>A0A7M7N5U7_STRPU</name>
<dbReference type="Gene3D" id="1.20.1740.10">
    <property type="entry name" value="Amino acid/polyamine transporter I"/>
    <property type="match status" value="1"/>
</dbReference>
<dbReference type="KEGG" id="spu:753230"/>
<reference evidence="21" key="1">
    <citation type="submission" date="2015-02" db="EMBL/GenBank/DDBJ databases">
        <title>Genome sequencing for Strongylocentrotus purpuratus.</title>
        <authorList>
            <person name="Murali S."/>
            <person name="Liu Y."/>
            <person name="Vee V."/>
            <person name="English A."/>
            <person name="Wang M."/>
            <person name="Skinner E."/>
            <person name="Han Y."/>
            <person name="Muzny D.M."/>
            <person name="Worley K.C."/>
            <person name="Gibbs R.A."/>
        </authorList>
    </citation>
    <scope>NUCLEOTIDE SEQUENCE</scope>
</reference>
<dbReference type="FunFam" id="1.20.1740.10:FF:000015">
    <property type="entry name" value="B(0,+)-type amino acid transporter 1"/>
    <property type="match status" value="1"/>
</dbReference>